<dbReference type="CDD" id="cd00143">
    <property type="entry name" value="PP2Cc"/>
    <property type="match status" value="1"/>
</dbReference>
<keyword evidence="3" id="KW-1185">Reference proteome</keyword>
<dbReference type="InterPro" id="IPR015655">
    <property type="entry name" value="PP2C"/>
</dbReference>
<dbReference type="InterPro" id="IPR001932">
    <property type="entry name" value="PPM-type_phosphatase-like_dom"/>
</dbReference>
<proteinExistence type="predicted"/>
<dbReference type="InParanoid" id="A0A0D0BG13"/>
<dbReference type="PROSITE" id="PS51746">
    <property type="entry name" value="PPM_2"/>
    <property type="match status" value="1"/>
</dbReference>
<protein>
    <recommendedName>
        <fullName evidence="1">PPM-type phosphatase domain-containing protein</fullName>
    </recommendedName>
</protein>
<dbReference type="Gene3D" id="3.60.40.10">
    <property type="entry name" value="PPM-type phosphatase domain"/>
    <property type="match status" value="1"/>
</dbReference>
<feature type="domain" description="PPM-type phosphatase" evidence="1">
    <location>
        <begin position="49"/>
        <end position="409"/>
    </location>
</feature>
<evidence type="ECO:0000259" key="1">
    <source>
        <dbReference type="PROSITE" id="PS51746"/>
    </source>
</evidence>
<dbReference type="Pfam" id="PF00481">
    <property type="entry name" value="PP2C"/>
    <property type="match status" value="1"/>
</dbReference>
<name>A0A0D0BG13_9AGAM</name>
<accession>A0A0D0BG13</accession>
<dbReference type="PANTHER" id="PTHR13832:SF792">
    <property type="entry name" value="GM14286P"/>
    <property type="match status" value="1"/>
</dbReference>
<sequence>MPSLQVFRRAHMQGYGSDRGPWRYRLFPEHEIRAQILKRCTTNVSSDGGSLSASLQPHVSSANEDRSLIMDLSLPNGVWSLTCVLDGHGGHETADYLVAELPSLLIAGLLPTVANLEGVPDVLTRAIYDVDEAIKRDFLDIFPEEVNEIATMSNVTVKARVNDQSSGGLNYRKVLRCLRGTTILLALVDPTKKHLWVLNLGDGVAVLGSRQDASSRWSASILSDNHNGNNPIEADRIRQQHPDEPECIFDDRVLGNLAVTRAVGDHAFKLPRVYTEKIFLNVNPGFRVPAAIESFIPRNLSPPYVSNLASVRYVNLHAQSGCDYFILMCSDGLVDLYTDNPDRAESLTSLVKKWVGIVGDVIIDDIQEAMLRLFRHALGAEDIDSVSCMLTVEMPVAYMDDTTIILQVL</sequence>
<dbReference type="GO" id="GO:0004722">
    <property type="term" value="F:protein serine/threonine phosphatase activity"/>
    <property type="evidence" value="ECO:0007669"/>
    <property type="project" value="InterPro"/>
</dbReference>
<dbReference type="SUPFAM" id="SSF81606">
    <property type="entry name" value="PP2C-like"/>
    <property type="match status" value="1"/>
</dbReference>
<dbReference type="HOGENOM" id="CLU_020130_0_0_1"/>
<dbReference type="STRING" id="930992.A0A0D0BG13"/>
<reference evidence="3" key="2">
    <citation type="submission" date="2015-01" db="EMBL/GenBank/DDBJ databases">
        <title>Evolutionary Origins and Diversification of the Mycorrhizal Mutualists.</title>
        <authorList>
            <consortium name="DOE Joint Genome Institute"/>
            <consortium name="Mycorrhizal Genomics Consortium"/>
            <person name="Kohler A."/>
            <person name="Kuo A."/>
            <person name="Nagy L.G."/>
            <person name="Floudas D."/>
            <person name="Copeland A."/>
            <person name="Barry K.W."/>
            <person name="Cichocki N."/>
            <person name="Veneault-Fourrey C."/>
            <person name="LaButti K."/>
            <person name="Lindquist E.A."/>
            <person name="Lipzen A."/>
            <person name="Lundell T."/>
            <person name="Morin E."/>
            <person name="Murat C."/>
            <person name="Riley R."/>
            <person name="Ohm R."/>
            <person name="Sun H."/>
            <person name="Tunlid A."/>
            <person name="Henrissat B."/>
            <person name="Grigoriev I.V."/>
            <person name="Hibbett D.S."/>
            <person name="Martin F."/>
        </authorList>
    </citation>
    <scope>NUCLEOTIDE SEQUENCE [LARGE SCALE GENOMIC DNA]</scope>
    <source>
        <strain evidence="3">UH-Slu-Lm8-n1</strain>
    </source>
</reference>
<organism evidence="2 3">
    <name type="scientific">Suillus luteus UH-Slu-Lm8-n1</name>
    <dbReference type="NCBI Taxonomy" id="930992"/>
    <lineage>
        <taxon>Eukaryota</taxon>
        <taxon>Fungi</taxon>
        <taxon>Dikarya</taxon>
        <taxon>Basidiomycota</taxon>
        <taxon>Agaricomycotina</taxon>
        <taxon>Agaricomycetes</taxon>
        <taxon>Agaricomycetidae</taxon>
        <taxon>Boletales</taxon>
        <taxon>Suillineae</taxon>
        <taxon>Suillaceae</taxon>
        <taxon>Suillus</taxon>
    </lineage>
</organism>
<dbReference type="AlphaFoldDB" id="A0A0D0BG13"/>
<dbReference type="SMART" id="SM00332">
    <property type="entry name" value="PP2Cc"/>
    <property type="match status" value="1"/>
</dbReference>
<gene>
    <name evidence="2" type="ORF">CY34DRAFT_798145</name>
</gene>
<evidence type="ECO:0000313" key="3">
    <source>
        <dbReference type="Proteomes" id="UP000054485"/>
    </source>
</evidence>
<dbReference type="PANTHER" id="PTHR13832">
    <property type="entry name" value="PROTEIN PHOSPHATASE 2C"/>
    <property type="match status" value="1"/>
</dbReference>
<dbReference type="Proteomes" id="UP000054485">
    <property type="component" value="Unassembled WGS sequence"/>
</dbReference>
<evidence type="ECO:0000313" key="2">
    <source>
        <dbReference type="EMBL" id="KIK48624.1"/>
    </source>
</evidence>
<dbReference type="EMBL" id="KN835137">
    <property type="protein sequence ID" value="KIK48624.1"/>
    <property type="molecule type" value="Genomic_DNA"/>
</dbReference>
<reference evidence="2 3" key="1">
    <citation type="submission" date="2014-04" db="EMBL/GenBank/DDBJ databases">
        <authorList>
            <consortium name="DOE Joint Genome Institute"/>
            <person name="Kuo A."/>
            <person name="Ruytinx J."/>
            <person name="Rineau F."/>
            <person name="Colpaert J."/>
            <person name="Kohler A."/>
            <person name="Nagy L.G."/>
            <person name="Floudas D."/>
            <person name="Copeland A."/>
            <person name="Barry K.W."/>
            <person name="Cichocki N."/>
            <person name="Veneault-Fourrey C."/>
            <person name="LaButti K."/>
            <person name="Lindquist E.A."/>
            <person name="Lipzen A."/>
            <person name="Lundell T."/>
            <person name="Morin E."/>
            <person name="Murat C."/>
            <person name="Sun H."/>
            <person name="Tunlid A."/>
            <person name="Henrissat B."/>
            <person name="Grigoriev I.V."/>
            <person name="Hibbett D.S."/>
            <person name="Martin F."/>
            <person name="Nordberg H.P."/>
            <person name="Cantor M.N."/>
            <person name="Hua S.X."/>
        </authorList>
    </citation>
    <scope>NUCLEOTIDE SEQUENCE [LARGE SCALE GENOMIC DNA]</scope>
    <source>
        <strain evidence="2 3">UH-Slu-Lm8-n1</strain>
    </source>
</reference>
<dbReference type="InterPro" id="IPR036457">
    <property type="entry name" value="PPM-type-like_dom_sf"/>
</dbReference>
<dbReference type="OrthoDB" id="19329at2759"/>